<evidence type="ECO:0000313" key="11">
    <source>
        <dbReference type="RefSeq" id="XP_032823205.1"/>
    </source>
</evidence>
<evidence type="ECO:0000256" key="6">
    <source>
        <dbReference type="ARBA" id="ARBA00023136"/>
    </source>
</evidence>
<dbReference type="GO" id="GO:0005634">
    <property type="term" value="C:nucleus"/>
    <property type="evidence" value="ECO:0007669"/>
    <property type="project" value="UniProtKB-SubCell"/>
</dbReference>
<dbReference type="GO" id="GO:0005944">
    <property type="term" value="C:phosphatidylinositol 3-kinase complex, class IB"/>
    <property type="evidence" value="ECO:0007669"/>
    <property type="project" value="InterPro"/>
</dbReference>
<gene>
    <name evidence="11" type="primary">LOC116949705</name>
</gene>
<evidence type="ECO:0000256" key="2">
    <source>
        <dbReference type="ARBA" id="ARBA00004202"/>
    </source>
</evidence>
<keyword evidence="4" id="KW-1003">Cell membrane</keyword>
<comment type="subcellular location">
    <subcellularLocation>
        <location evidence="2">Cell membrane</location>
        <topology evidence="2">Peripheral membrane protein</topology>
    </subcellularLocation>
    <subcellularLocation>
        <location evidence="3">Cytoplasm</location>
    </subcellularLocation>
    <subcellularLocation>
        <location evidence="1">Nucleus</location>
    </subcellularLocation>
</comment>
<evidence type="ECO:0000256" key="3">
    <source>
        <dbReference type="ARBA" id="ARBA00004496"/>
    </source>
</evidence>
<feature type="region of interest" description="Disordered" evidence="9">
    <location>
        <begin position="322"/>
        <end position="348"/>
    </location>
</feature>
<dbReference type="InterPro" id="IPR019522">
    <property type="entry name" value="PIK3R5/6"/>
</dbReference>
<sequence>MHQPHASHSSEKRVQHALSRCLQGLHDPQRAFRATLGTNRFCLDELVSRDEANHPVLLQCILDRVNEVEKNCDYEQFAPLAILFHAAVIQASHLPKSVNLLHQFRPVLRRILSWPVPHCSMAQDLLSVLDTELRAPGISYQRLIRSEHNLKTKSFPAKTKTIFLLDPAEIPAEFIATVEQAVRAPVPTDHRTALIRRALQATAAVPAEGVGEALRTMGEKELQRLFEQSVEMMEEAARRESQEQARAFLLDATAALQQQIVDVARTSGDDPARAAYDGVGSERGGVEVTCEGDCTAACLAHVWDKDNLNFLYQMLPAEHVPSADPMPGGEGSLTAAPSPRDSLLSDTSSYAEDDNFANLLSCSSDSGYLEDDPAAALQAALEADVGSGTRRACHGVPWQSSAQDPAGGRENLRADFATMTRAEEQPPPYEELLPLALNGSRDARLRKSCTLPSKLANSRERTGSLPIISGPFLGESKPAQRTLSHKISHRLGLLRDRLCRAPGASGQPGKADSQFGFIERPDVGAVAKLQLREAAAQWRRRVAFEAQGTRRRHCNIMRLVAFGEDHILGKLARAYNRLWMQELWNPQLFRHYRLEIFYIPLAQRLSSSEANCNSNSPRNSFQTTENDLLKSDVLMNIGNYLGSVDPWYDRNVLSLYDMLPTLLPKSSSKDEVINSQKEVSMLMDMILYYCQHAAHPHPIPLYEIEITLASGDVKKEVFICQLELGFLADRRAILAAGSAQKRFGIEGDREAVPVHLQIAYCKTSLSKRIHWHTMEKTCTSARIIQNADRDAGMGTLNLTLLEVVRRSQGSKGKSAYNQQLNALEVRVDKVQLTAAGGSNFSLCIDRDDKKVFRNITRCEVRPCCQVNAPAHGTLAGVSHLARPTQPPNCEPFCLPISLFCSPAL</sequence>
<dbReference type="AlphaFoldDB" id="A0AAJ7X6N2"/>
<protein>
    <recommendedName>
        <fullName evidence="8">Phosphoinositide 3-kinase regulatory subunit 5</fullName>
    </recommendedName>
</protein>
<evidence type="ECO:0000256" key="9">
    <source>
        <dbReference type="SAM" id="MobiDB-lite"/>
    </source>
</evidence>
<evidence type="ECO:0000313" key="10">
    <source>
        <dbReference type="Proteomes" id="UP001318040"/>
    </source>
</evidence>
<name>A0AAJ7X6N2_PETMA</name>
<dbReference type="RefSeq" id="XP_032823205.1">
    <property type="nucleotide sequence ID" value="XM_032967314.1"/>
</dbReference>
<keyword evidence="5" id="KW-0963">Cytoplasm</keyword>
<dbReference type="Proteomes" id="UP001318040">
    <property type="component" value="Chromosome 37"/>
</dbReference>
<keyword evidence="10" id="KW-1185">Reference proteome</keyword>
<dbReference type="KEGG" id="pmrn:116949705"/>
<dbReference type="PANTHER" id="PTHR15593">
    <property type="entry name" value="PHOSPHATIDYLINOSITOL 3-KINASE REGULATORY SUBUNIT"/>
    <property type="match status" value="1"/>
</dbReference>
<reference evidence="11" key="1">
    <citation type="submission" date="2025-08" db="UniProtKB">
        <authorList>
            <consortium name="RefSeq"/>
        </authorList>
    </citation>
    <scope>IDENTIFICATION</scope>
    <source>
        <tissue evidence="11">Sperm</tissue>
    </source>
</reference>
<evidence type="ECO:0000256" key="4">
    <source>
        <dbReference type="ARBA" id="ARBA00022475"/>
    </source>
</evidence>
<dbReference type="GO" id="GO:0005737">
    <property type="term" value="C:cytoplasm"/>
    <property type="evidence" value="ECO:0007669"/>
    <property type="project" value="UniProtKB-SubCell"/>
</dbReference>
<evidence type="ECO:0000256" key="5">
    <source>
        <dbReference type="ARBA" id="ARBA00022490"/>
    </source>
</evidence>
<dbReference type="GO" id="GO:0046935">
    <property type="term" value="F:1-phosphatidylinositol-3-kinase regulator activity"/>
    <property type="evidence" value="ECO:0007669"/>
    <property type="project" value="InterPro"/>
</dbReference>
<dbReference type="PANTHER" id="PTHR15593:SF2">
    <property type="entry name" value="PHOSPHOINOSITIDE 3-KINASE REGULATORY SUBUNIT 5"/>
    <property type="match status" value="1"/>
</dbReference>
<keyword evidence="7" id="KW-0539">Nucleus</keyword>
<dbReference type="GO" id="GO:0005886">
    <property type="term" value="C:plasma membrane"/>
    <property type="evidence" value="ECO:0007669"/>
    <property type="project" value="UniProtKB-SubCell"/>
</dbReference>
<dbReference type="GO" id="GO:0007186">
    <property type="term" value="P:G protein-coupled receptor signaling pathway"/>
    <property type="evidence" value="ECO:0007669"/>
    <property type="project" value="TreeGrafter"/>
</dbReference>
<dbReference type="Pfam" id="PF10486">
    <property type="entry name" value="PI3K_1B_p101"/>
    <property type="match status" value="2"/>
</dbReference>
<keyword evidence="6" id="KW-0472">Membrane</keyword>
<accession>A0AAJ7X6N2</accession>
<dbReference type="GeneID" id="116949705"/>
<proteinExistence type="predicted"/>
<evidence type="ECO:0000256" key="7">
    <source>
        <dbReference type="ARBA" id="ARBA00023242"/>
    </source>
</evidence>
<evidence type="ECO:0000256" key="8">
    <source>
        <dbReference type="ARBA" id="ARBA00040195"/>
    </source>
</evidence>
<organism evidence="10 11">
    <name type="scientific">Petromyzon marinus</name>
    <name type="common">Sea lamprey</name>
    <dbReference type="NCBI Taxonomy" id="7757"/>
    <lineage>
        <taxon>Eukaryota</taxon>
        <taxon>Metazoa</taxon>
        <taxon>Chordata</taxon>
        <taxon>Craniata</taxon>
        <taxon>Vertebrata</taxon>
        <taxon>Cyclostomata</taxon>
        <taxon>Hyperoartia</taxon>
        <taxon>Petromyzontiformes</taxon>
        <taxon>Petromyzontidae</taxon>
        <taxon>Petromyzon</taxon>
    </lineage>
</organism>
<evidence type="ECO:0000256" key="1">
    <source>
        <dbReference type="ARBA" id="ARBA00004123"/>
    </source>
</evidence>